<dbReference type="PANTHER" id="PTHR12147:SF26">
    <property type="entry name" value="PEPTIDASE M28 DOMAIN-CONTAINING PROTEIN"/>
    <property type="match status" value="1"/>
</dbReference>
<evidence type="ECO:0000313" key="3">
    <source>
        <dbReference type="Proteomes" id="UP000004508"/>
    </source>
</evidence>
<proteinExistence type="predicted"/>
<dbReference type="FunCoup" id="D6TS24">
    <property type="interactions" value="36"/>
</dbReference>
<dbReference type="InParanoid" id="D6TS24"/>
<dbReference type="Gene3D" id="3.40.630.10">
    <property type="entry name" value="Zn peptidases"/>
    <property type="match status" value="2"/>
</dbReference>
<comment type="caution">
    <text evidence="2">The sequence shown here is derived from an EMBL/GenBank/DDBJ whole genome shotgun (WGS) entry which is preliminary data.</text>
</comment>
<dbReference type="Pfam" id="PF04389">
    <property type="entry name" value="Peptidase_M28"/>
    <property type="match status" value="1"/>
</dbReference>
<dbReference type="Proteomes" id="UP000004508">
    <property type="component" value="Unassembled WGS sequence"/>
</dbReference>
<dbReference type="GO" id="GO:0008235">
    <property type="term" value="F:metalloexopeptidase activity"/>
    <property type="evidence" value="ECO:0007669"/>
    <property type="project" value="InterPro"/>
</dbReference>
<organism evidence="2 3">
    <name type="scientific">Ktedonobacter racemifer DSM 44963</name>
    <dbReference type="NCBI Taxonomy" id="485913"/>
    <lineage>
        <taxon>Bacteria</taxon>
        <taxon>Bacillati</taxon>
        <taxon>Chloroflexota</taxon>
        <taxon>Ktedonobacteria</taxon>
        <taxon>Ktedonobacterales</taxon>
        <taxon>Ktedonobacteraceae</taxon>
        <taxon>Ktedonobacter</taxon>
    </lineage>
</organism>
<evidence type="ECO:0000313" key="2">
    <source>
        <dbReference type="EMBL" id="EFH86097.1"/>
    </source>
</evidence>
<gene>
    <name evidence="2" type="ORF">Krac_7367</name>
</gene>
<evidence type="ECO:0000259" key="1">
    <source>
        <dbReference type="Pfam" id="PF04389"/>
    </source>
</evidence>
<feature type="domain" description="Peptidase M28" evidence="1">
    <location>
        <begin position="223"/>
        <end position="412"/>
    </location>
</feature>
<dbReference type="OrthoDB" id="233977at2"/>
<protein>
    <submittedName>
        <fullName evidence="2">Peptidase M28</fullName>
    </submittedName>
</protein>
<dbReference type="STRING" id="485913.Krac_7367"/>
<reference evidence="2 3" key="1">
    <citation type="journal article" date="2011" name="Stand. Genomic Sci.">
        <title>Non-contiguous finished genome sequence and contextual data of the filamentous soil bacterium Ktedonobacter racemifer type strain (SOSP1-21).</title>
        <authorList>
            <person name="Chang Y.J."/>
            <person name="Land M."/>
            <person name="Hauser L."/>
            <person name="Chertkov O."/>
            <person name="Del Rio T.G."/>
            <person name="Nolan M."/>
            <person name="Copeland A."/>
            <person name="Tice H."/>
            <person name="Cheng J.F."/>
            <person name="Lucas S."/>
            <person name="Han C."/>
            <person name="Goodwin L."/>
            <person name="Pitluck S."/>
            <person name="Ivanova N."/>
            <person name="Ovchinikova G."/>
            <person name="Pati A."/>
            <person name="Chen A."/>
            <person name="Palaniappan K."/>
            <person name="Mavromatis K."/>
            <person name="Liolios K."/>
            <person name="Brettin T."/>
            <person name="Fiebig A."/>
            <person name="Rohde M."/>
            <person name="Abt B."/>
            <person name="Goker M."/>
            <person name="Detter J.C."/>
            <person name="Woyke T."/>
            <person name="Bristow J."/>
            <person name="Eisen J.A."/>
            <person name="Markowitz V."/>
            <person name="Hugenholtz P."/>
            <person name="Kyrpides N.C."/>
            <person name="Klenk H.P."/>
            <person name="Lapidus A."/>
        </authorList>
    </citation>
    <scope>NUCLEOTIDE SEQUENCE [LARGE SCALE GENOMIC DNA]</scope>
    <source>
        <strain evidence="3">DSM 44963</strain>
    </source>
</reference>
<dbReference type="PANTHER" id="PTHR12147">
    <property type="entry name" value="METALLOPEPTIDASE M28 FAMILY MEMBER"/>
    <property type="match status" value="1"/>
</dbReference>
<dbReference type="AlphaFoldDB" id="D6TS24"/>
<dbReference type="EMBL" id="ADVG01000002">
    <property type="protein sequence ID" value="EFH86097.1"/>
    <property type="molecule type" value="Genomic_DNA"/>
</dbReference>
<dbReference type="RefSeq" id="WP_007910110.1">
    <property type="nucleotide sequence ID" value="NZ_ADVG01000002.1"/>
</dbReference>
<sequence length="419" mass="44726">MVTDMATEHTAPPDLLAALTLLNPVRMMEHTHQLCAPAFAGRRVGTQGHARTTDFLVEQWKTLGWETTTQAFPLSAPVFEQAAPLLLEQVTSEGEVLHAFVQRTEYCEHPRSAFQPDIVAGTVVAFSEEGASDRYQGAWVALDAVPQGTAFTTLANELAQQGALGLLTPLYATADGYLVKRIIASASVALPVLSVRADLHTQLVGTRIRARVPAFAHQTQGYNVLVQRPGTDERFANAPLILGAHYDGVGDDVGGPRLPGATDNAAAVAVLLELARTITQIPLQFRRPLLFVAFDAEEVGTQGSFALATQLKAQGNAPLMLNLDGAACLNEAVWVEPGPQTDTLLQALDQAGRWLDIPLIVGNIASDQRPFVQAGFPAVGLSVGAAQLHTPGDAIERVQPEALHLAATLLLATLWQLAM</sequence>
<dbReference type="InterPro" id="IPR045175">
    <property type="entry name" value="M28_fam"/>
</dbReference>
<dbReference type="SUPFAM" id="SSF53187">
    <property type="entry name" value="Zn-dependent exopeptidases"/>
    <property type="match status" value="1"/>
</dbReference>
<dbReference type="InterPro" id="IPR007484">
    <property type="entry name" value="Peptidase_M28"/>
</dbReference>
<dbReference type="GO" id="GO:0006508">
    <property type="term" value="P:proteolysis"/>
    <property type="evidence" value="ECO:0007669"/>
    <property type="project" value="InterPro"/>
</dbReference>
<accession>D6TS24</accession>
<keyword evidence="3" id="KW-1185">Reference proteome</keyword>
<name>D6TS24_KTERA</name>
<dbReference type="eggNOG" id="COG2234">
    <property type="taxonomic scope" value="Bacteria"/>
</dbReference>